<keyword evidence="3" id="KW-1185">Reference proteome</keyword>
<accession>B8FN55</accession>
<dbReference type="HOGENOM" id="CLU_2914876_0_0_7"/>
<dbReference type="KEGG" id="dal:Dalk_4345"/>
<name>B8FN55_DESAL</name>
<reference evidence="2 3" key="1">
    <citation type="journal article" date="2012" name="Environ. Microbiol.">
        <title>The genome sequence of Desulfatibacillum alkenivorans AK-01: a blueprint for anaerobic alkane oxidation.</title>
        <authorList>
            <person name="Callaghan A.V."/>
            <person name="Morris B.E."/>
            <person name="Pereira I.A."/>
            <person name="McInerney M.J."/>
            <person name="Austin R.N."/>
            <person name="Groves J.T."/>
            <person name="Kukor J.J."/>
            <person name="Suflita J.M."/>
            <person name="Young L.Y."/>
            <person name="Zylstra G.J."/>
            <person name="Wawrik B."/>
        </authorList>
    </citation>
    <scope>NUCLEOTIDE SEQUENCE [LARGE SCALE GENOMIC DNA]</scope>
    <source>
        <strain evidence="2 3">AK-01</strain>
    </source>
</reference>
<proteinExistence type="predicted"/>
<dbReference type="RefSeq" id="WP_015949070.1">
    <property type="nucleotide sequence ID" value="NC_011768.1"/>
</dbReference>
<evidence type="ECO:0000313" key="2">
    <source>
        <dbReference type="EMBL" id="ACL06024.1"/>
    </source>
</evidence>
<evidence type="ECO:0000313" key="3">
    <source>
        <dbReference type="Proteomes" id="UP000000739"/>
    </source>
</evidence>
<sequence>MSNEEKDNDVKKANPDPDMGGVEAALIRAGKLARKRARQAGMGVIVMRDGKIVEDFSKGKE</sequence>
<protein>
    <submittedName>
        <fullName evidence="2">Uncharacterized protein</fullName>
    </submittedName>
</protein>
<dbReference type="AlphaFoldDB" id="B8FN55"/>
<dbReference type="EMBL" id="CP001322">
    <property type="protein sequence ID" value="ACL06024.1"/>
    <property type="molecule type" value="Genomic_DNA"/>
</dbReference>
<feature type="compositionally biased region" description="Basic and acidic residues" evidence="1">
    <location>
        <begin position="1"/>
        <end position="15"/>
    </location>
</feature>
<dbReference type="eggNOG" id="ENOG5033NJC">
    <property type="taxonomic scope" value="Bacteria"/>
</dbReference>
<organism evidence="2 3">
    <name type="scientific">Desulfatibacillum aliphaticivorans</name>
    <dbReference type="NCBI Taxonomy" id="218208"/>
    <lineage>
        <taxon>Bacteria</taxon>
        <taxon>Pseudomonadati</taxon>
        <taxon>Thermodesulfobacteriota</taxon>
        <taxon>Desulfobacteria</taxon>
        <taxon>Desulfobacterales</taxon>
        <taxon>Desulfatibacillaceae</taxon>
        <taxon>Desulfatibacillum</taxon>
    </lineage>
</organism>
<evidence type="ECO:0000256" key="1">
    <source>
        <dbReference type="SAM" id="MobiDB-lite"/>
    </source>
</evidence>
<gene>
    <name evidence="2" type="ordered locus">Dalk_4345</name>
</gene>
<feature type="region of interest" description="Disordered" evidence="1">
    <location>
        <begin position="1"/>
        <end position="22"/>
    </location>
</feature>
<dbReference type="Proteomes" id="UP000000739">
    <property type="component" value="Chromosome"/>
</dbReference>